<dbReference type="Proteomes" id="UP000431080">
    <property type="component" value="Unassembled WGS sequence"/>
</dbReference>
<dbReference type="InterPro" id="IPR003673">
    <property type="entry name" value="CoA-Trfase_fam_III"/>
</dbReference>
<dbReference type="Pfam" id="PF02515">
    <property type="entry name" value="CoA_transf_3"/>
    <property type="match status" value="1"/>
</dbReference>
<dbReference type="InterPro" id="IPR023606">
    <property type="entry name" value="CoA-Trfase_III_dom_1_sf"/>
</dbReference>
<proteinExistence type="predicted"/>
<dbReference type="SUPFAM" id="SSF89796">
    <property type="entry name" value="CoA-transferase family III (CaiB/BaiF)"/>
    <property type="match status" value="2"/>
</dbReference>
<dbReference type="AlphaFoldDB" id="A0A6I2F7W4"/>
<dbReference type="GO" id="GO:0003824">
    <property type="term" value="F:catalytic activity"/>
    <property type="evidence" value="ECO:0007669"/>
    <property type="project" value="InterPro"/>
</dbReference>
<gene>
    <name evidence="1" type="ORF">GE115_17135</name>
</gene>
<organism evidence="1 2">
    <name type="scientific">Agromyces agglutinans</name>
    <dbReference type="NCBI Taxonomy" id="2662258"/>
    <lineage>
        <taxon>Bacteria</taxon>
        <taxon>Bacillati</taxon>
        <taxon>Actinomycetota</taxon>
        <taxon>Actinomycetes</taxon>
        <taxon>Micrococcales</taxon>
        <taxon>Microbacteriaceae</taxon>
        <taxon>Agromyces</taxon>
    </lineage>
</organism>
<comment type="caution">
    <text evidence="1">The sequence shown here is derived from an EMBL/GenBank/DDBJ whole genome shotgun (WGS) entry which is preliminary data.</text>
</comment>
<evidence type="ECO:0000313" key="1">
    <source>
        <dbReference type="EMBL" id="MRG61585.1"/>
    </source>
</evidence>
<dbReference type="InterPro" id="IPR050509">
    <property type="entry name" value="CoA-transferase_III"/>
</dbReference>
<reference evidence="1 2" key="1">
    <citation type="submission" date="2019-10" db="EMBL/GenBank/DDBJ databases">
        <authorList>
            <person name="Nie G."/>
            <person name="Ming H."/>
            <person name="Yi B."/>
        </authorList>
    </citation>
    <scope>NUCLEOTIDE SEQUENCE [LARGE SCALE GENOMIC DNA]</scope>
    <source>
        <strain evidence="1 2">CFH 90414</strain>
    </source>
</reference>
<sequence length="457" mass="47313">MPGESAAGLVRRVWGELGRDPVALERLGPIPEAPLPARLDAGGLVAGAVAIASLAAAASDADRRPIALDGDRIATAVTSERWFALEGAPPSVWAPLSGFRRSADGWVRTHANYPHHEHALRRALHVAVDASPAEVDRAIAARTSAELVASVTAAGGLCVEVRAERPSEDAALRERPLVDLGGSGGTRRSGSGDAARPLAGLRVLDLTRVIAGPVATRTLALLGAEVLRVDGRAQPEIGWQHLDTGAGKRSTMLDLADGADRRRFGELLDGADAVALGYRPAGLERLGLSPDELVDRHPRLVVGAVSAWGFDGANADRRGFDSLVQAETGIAVLEGDADAPGALPAQVLDHATGYLLAAAVTSMLHGAAGGARVARLSLRRTAAELLGMPRTDAPLPQPALAAEAAASHLVEFTTPLGAVRVAKPALDTADGTSEWPAGPRPWGADRAEWMPVVADGR</sequence>
<dbReference type="RefSeq" id="WP_153685986.1">
    <property type="nucleotide sequence ID" value="NZ_WJIF01000015.1"/>
</dbReference>
<dbReference type="EMBL" id="WJIF01000015">
    <property type="protein sequence ID" value="MRG61585.1"/>
    <property type="molecule type" value="Genomic_DNA"/>
</dbReference>
<name>A0A6I2F7W4_9MICO</name>
<keyword evidence="2" id="KW-1185">Reference proteome</keyword>
<dbReference type="PANTHER" id="PTHR48228:SF4">
    <property type="entry name" value="BLR3030 PROTEIN"/>
    <property type="match status" value="1"/>
</dbReference>
<dbReference type="PANTHER" id="PTHR48228">
    <property type="entry name" value="SUCCINYL-COA--D-CITRAMALATE COA-TRANSFERASE"/>
    <property type="match status" value="1"/>
</dbReference>
<dbReference type="Gene3D" id="3.40.50.10540">
    <property type="entry name" value="Crotonobetainyl-coa:carnitine coa-transferase, domain 1"/>
    <property type="match status" value="1"/>
</dbReference>
<protein>
    <submittedName>
        <fullName evidence="1">Carnitine dehydratase</fullName>
    </submittedName>
</protein>
<accession>A0A6I2F7W4</accession>
<evidence type="ECO:0000313" key="2">
    <source>
        <dbReference type="Proteomes" id="UP000431080"/>
    </source>
</evidence>